<dbReference type="InterPro" id="IPR036291">
    <property type="entry name" value="NAD(P)-bd_dom_sf"/>
</dbReference>
<evidence type="ECO:0000313" key="3">
    <source>
        <dbReference type="Proteomes" id="UP001141552"/>
    </source>
</evidence>
<feature type="domain" description="6-phosphogluconate dehydrogenase NADP-binding" evidence="1">
    <location>
        <begin position="64"/>
        <end position="98"/>
    </location>
</feature>
<dbReference type="OrthoDB" id="1678521at2759"/>
<gene>
    <name evidence="2" type="ORF">Tsubulata_023447</name>
</gene>
<comment type="caution">
    <text evidence="2">The sequence shown here is derived from an EMBL/GenBank/DDBJ whole genome shotgun (WGS) entry which is preliminary data.</text>
</comment>
<keyword evidence="3" id="KW-1185">Reference proteome</keyword>
<dbReference type="PANTHER" id="PTHR43580:SF9">
    <property type="entry name" value="GLYOXYLATE_SUCCINIC SEMIALDEHYDE REDUCTASE 1"/>
    <property type="match status" value="1"/>
</dbReference>
<evidence type="ECO:0000259" key="1">
    <source>
        <dbReference type="Pfam" id="PF03446"/>
    </source>
</evidence>
<sequence>MVEAERVGFPLYCYISPFVELLDLSLSVSTLSRDFLNKQNNLTYKCKSMHYFYEYVNIYCSYPQAITSKGASFLEAPVSGSKQPAETGQLVILAAGDKVNLICASASVSYVWLLCW</sequence>
<dbReference type="GO" id="GO:0016616">
    <property type="term" value="F:oxidoreductase activity, acting on the CH-OH group of donors, NAD or NADP as acceptor"/>
    <property type="evidence" value="ECO:0007669"/>
    <property type="project" value="UniProtKB-ARBA"/>
</dbReference>
<dbReference type="GO" id="GO:0005829">
    <property type="term" value="C:cytosol"/>
    <property type="evidence" value="ECO:0007669"/>
    <property type="project" value="TreeGrafter"/>
</dbReference>
<dbReference type="Proteomes" id="UP001141552">
    <property type="component" value="Unassembled WGS sequence"/>
</dbReference>
<dbReference type="InterPro" id="IPR051265">
    <property type="entry name" value="HIBADH-related_NP60_sf"/>
</dbReference>
<proteinExistence type="predicted"/>
<organism evidence="2 3">
    <name type="scientific">Turnera subulata</name>
    <dbReference type="NCBI Taxonomy" id="218843"/>
    <lineage>
        <taxon>Eukaryota</taxon>
        <taxon>Viridiplantae</taxon>
        <taxon>Streptophyta</taxon>
        <taxon>Embryophyta</taxon>
        <taxon>Tracheophyta</taxon>
        <taxon>Spermatophyta</taxon>
        <taxon>Magnoliopsida</taxon>
        <taxon>eudicotyledons</taxon>
        <taxon>Gunneridae</taxon>
        <taxon>Pentapetalae</taxon>
        <taxon>rosids</taxon>
        <taxon>fabids</taxon>
        <taxon>Malpighiales</taxon>
        <taxon>Passifloraceae</taxon>
        <taxon>Turnera</taxon>
    </lineage>
</organism>
<dbReference type="GO" id="GO:0050661">
    <property type="term" value="F:NADP binding"/>
    <property type="evidence" value="ECO:0007669"/>
    <property type="project" value="InterPro"/>
</dbReference>
<dbReference type="AlphaFoldDB" id="A0A9Q0JJ86"/>
<dbReference type="InterPro" id="IPR006115">
    <property type="entry name" value="6PGDH_NADP-bd"/>
</dbReference>
<dbReference type="SUPFAM" id="SSF51735">
    <property type="entry name" value="NAD(P)-binding Rossmann-fold domains"/>
    <property type="match status" value="1"/>
</dbReference>
<dbReference type="PANTHER" id="PTHR43580">
    <property type="entry name" value="OXIDOREDUCTASE GLYR1-RELATED"/>
    <property type="match status" value="1"/>
</dbReference>
<accession>A0A9Q0JJ86</accession>
<dbReference type="EMBL" id="JAKUCV010001914">
    <property type="protein sequence ID" value="KAJ4844621.1"/>
    <property type="molecule type" value="Genomic_DNA"/>
</dbReference>
<reference evidence="2" key="2">
    <citation type="journal article" date="2023" name="Plants (Basel)">
        <title>Annotation of the Turnera subulata (Passifloraceae) Draft Genome Reveals the S-Locus Evolved after the Divergence of Turneroideae from Passifloroideae in a Stepwise Manner.</title>
        <authorList>
            <person name="Henning P.M."/>
            <person name="Roalson E.H."/>
            <person name="Mir W."/>
            <person name="McCubbin A.G."/>
            <person name="Shore J.S."/>
        </authorList>
    </citation>
    <scope>NUCLEOTIDE SEQUENCE</scope>
    <source>
        <strain evidence="2">F60SS</strain>
    </source>
</reference>
<reference evidence="2" key="1">
    <citation type="submission" date="2022-02" db="EMBL/GenBank/DDBJ databases">
        <authorList>
            <person name="Henning P.M."/>
            <person name="McCubbin A.G."/>
            <person name="Shore J.S."/>
        </authorList>
    </citation>
    <scope>NUCLEOTIDE SEQUENCE</scope>
    <source>
        <strain evidence="2">F60SS</strain>
        <tissue evidence="2">Leaves</tissue>
    </source>
</reference>
<dbReference type="Gene3D" id="3.40.50.720">
    <property type="entry name" value="NAD(P)-binding Rossmann-like Domain"/>
    <property type="match status" value="1"/>
</dbReference>
<protein>
    <recommendedName>
        <fullName evidence="1">6-phosphogluconate dehydrogenase NADP-binding domain-containing protein</fullName>
    </recommendedName>
</protein>
<dbReference type="Pfam" id="PF03446">
    <property type="entry name" value="NAD_binding_2"/>
    <property type="match status" value="1"/>
</dbReference>
<evidence type="ECO:0000313" key="2">
    <source>
        <dbReference type="EMBL" id="KAJ4844621.1"/>
    </source>
</evidence>
<name>A0A9Q0JJ86_9ROSI</name>